<feature type="compositionally biased region" description="Low complexity" evidence="8">
    <location>
        <begin position="1163"/>
        <end position="1181"/>
    </location>
</feature>
<evidence type="ECO:0000256" key="8">
    <source>
        <dbReference type="SAM" id="MobiDB-lite"/>
    </source>
</evidence>
<dbReference type="SUPFAM" id="SSF57850">
    <property type="entry name" value="RING/U-box"/>
    <property type="match status" value="1"/>
</dbReference>
<dbReference type="GO" id="GO:0008270">
    <property type="term" value="F:zinc ion binding"/>
    <property type="evidence" value="ECO:0007669"/>
    <property type="project" value="UniProtKB-KW"/>
</dbReference>
<evidence type="ECO:0000313" key="10">
    <source>
        <dbReference type="Proteomes" id="UP000515146"/>
    </source>
</evidence>
<feature type="domain" description="RING-type" evidence="9">
    <location>
        <begin position="1093"/>
        <end position="1206"/>
    </location>
</feature>
<dbReference type="RefSeq" id="XP_027204573.1">
    <property type="nucleotide sequence ID" value="XM_027348772.1"/>
</dbReference>
<dbReference type="InterPro" id="IPR058919">
    <property type="entry name" value="Pep3/Vps18_RING_C"/>
</dbReference>
<dbReference type="CTD" id="31118"/>
<dbReference type="GO" id="GO:0008333">
    <property type="term" value="P:endosome to lysosome transport"/>
    <property type="evidence" value="ECO:0007669"/>
    <property type="project" value="TreeGrafter"/>
</dbReference>
<dbReference type="InterPro" id="IPR007810">
    <property type="entry name" value="Pep3/Vps18_beta-prop"/>
</dbReference>
<dbReference type="SMART" id="SM00184">
    <property type="entry name" value="RING"/>
    <property type="match status" value="1"/>
</dbReference>
<gene>
    <name evidence="11" type="primary">LOC113798260</name>
</gene>
<dbReference type="Pfam" id="PF05131">
    <property type="entry name" value="Pep3_Vps18"/>
    <property type="match status" value="1"/>
</dbReference>
<dbReference type="Proteomes" id="UP000515146">
    <property type="component" value="Unplaced"/>
</dbReference>
<dbReference type="OrthoDB" id="1845386at2759"/>
<feature type="coiled-coil region" evidence="7">
    <location>
        <begin position="1042"/>
        <end position="1090"/>
    </location>
</feature>
<dbReference type="KEGG" id="dpte:113798260"/>
<dbReference type="GO" id="GO:0030674">
    <property type="term" value="F:protein-macromolecule adaptor activity"/>
    <property type="evidence" value="ECO:0007669"/>
    <property type="project" value="TreeGrafter"/>
</dbReference>
<evidence type="ECO:0000313" key="11">
    <source>
        <dbReference type="RefSeq" id="XP_027204573.1"/>
    </source>
</evidence>
<dbReference type="InParanoid" id="A0A6P6YGF8"/>
<dbReference type="GO" id="GO:0006904">
    <property type="term" value="P:vesicle docking involved in exocytosis"/>
    <property type="evidence" value="ECO:0007669"/>
    <property type="project" value="TreeGrafter"/>
</dbReference>
<evidence type="ECO:0000259" key="9">
    <source>
        <dbReference type="SMART" id="SM00184"/>
    </source>
</evidence>
<dbReference type="FunCoup" id="A0A6P6YGF8">
    <property type="interactions" value="1882"/>
</dbReference>
<sequence length="1232" mass="142281">MASILDQYGGGKQTGGIINLRSDQMEPIFMKNKIDFRPNYPITNMVVSNNQLLLSMENFHLLKIDLMNPNKPIELDLNPYLVSIKSPNRPVILGIFIDPTGQHCLITVGQRLKHDLPFNDNPIIPFENFYYYRKLSQLNKMKGHIITAVGWIDQQQPTGQCGNLLIGTNEGKLYETHLQSDDRFLQSRELSFWKFICDLSPQSSTTNHQNPDSLSLSSASNSYDPNKSTTAAANISSSNHQIPTTTIKHEPICSIRIFRLKNSFDLEYCILIATRNFIYQYIGRLSSSIQVAGGSGNSGGGGQTSNIDFVAGSNNNPAGQSTIIDGQPYLYQIIQSTTINNQKTFKEMPGYIPVTKLDLYQPSLSSSSSISTNQDQSNRNSNYPLSFGWLTEPGIFYGEIPENLAYNNNERKIFDNAQVILYSDLNPSMSSSKTSKDTSSAATNRHRSIPKSLILTRFHLMLLYSQKLQVYCLLNRELIWEDRFIGGEIVEDLIKDPQRNTIWLYTKNSVYRYRIDREDRNIWEIYLQRKDFDLAKRYARNDLIKMDRIVCEEALYNFANKNYKKSAQLFTETQAISFEEITLKFIELRNNNNDNNNDQQQDALKEFLLNKLKKLSVEKQQTQIIILLLWLFELMLNQLARLKSSLSSIIIGDDDGDDKLKNKQHQQQQQQQEIENGLKQLISNPNYRKSLQNNRKIFYNIILNHDNQQIYEYFAEKIGDFDCLLEHYYRGKNYHQMLCLMRREECLEFYYKYSPILIQNLPKELIDCLIPLASELDMTRLIPSLVHFDHFTDDDSNDSGKNNQDERREHQCKEILRFLEFCVYDLNIRDEIVHNYFLTLMIQYKPDKLLLYLNNIQQQQQQTGGTAGDLFGSNATDNQSSTTWKFPFDPSYAVRICLQQQQQNPKNSNNSVPPSALVQLLSTMGAYEEAIEQALHVNDVQLAKQMANQVQQQSIINDHHSNYHHHHSNQDLAKRLWLKIAKHVIKNIYSDDHHGQDDHQQNGQTKNFDITMATSILSECSLLKIEDILPYFPEYLTIDHFKSAICQSLENYNENIESLRDDMKLATESAEQIRDEIARLRNRFQIINSSDSCSICLFPAINEHFFSFPSCGHLFHYKCLLKEIVEYLDPDNRIRLEAILSEIKSIQNQLQTLMSPGSLKPNQSSSTFEQPQQSTTTESSSITLTNRLEKLNENLEDLIGNECLLCGNLMIETIDKSFIDNDRDRDQIRGWN</sequence>
<keyword evidence="4" id="KW-0863">Zinc-finger</keyword>
<feature type="compositionally biased region" description="Polar residues" evidence="8">
    <location>
        <begin position="202"/>
        <end position="212"/>
    </location>
</feature>
<organism evidence="10 11">
    <name type="scientific">Dermatophagoides pteronyssinus</name>
    <name type="common">European house dust mite</name>
    <dbReference type="NCBI Taxonomy" id="6956"/>
    <lineage>
        <taxon>Eukaryota</taxon>
        <taxon>Metazoa</taxon>
        <taxon>Ecdysozoa</taxon>
        <taxon>Arthropoda</taxon>
        <taxon>Chelicerata</taxon>
        <taxon>Arachnida</taxon>
        <taxon>Acari</taxon>
        <taxon>Acariformes</taxon>
        <taxon>Sarcoptiformes</taxon>
        <taxon>Astigmata</taxon>
        <taxon>Psoroptidia</taxon>
        <taxon>Analgoidea</taxon>
        <taxon>Pyroglyphidae</taxon>
        <taxon>Dermatophagoidinae</taxon>
        <taxon>Dermatophagoides</taxon>
    </lineage>
</organism>
<dbReference type="Pfam" id="PF26148">
    <property type="entry name" value="VPS18_RING_C"/>
    <property type="match status" value="1"/>
</dbReference>
<feature type="compositionally biased region" description="Low complexity" evidence="8">
    <location>
        <begin position="213"/>
        <end position="237"/>
    </location>
</feature>
<dbReference type="PANTHER" id="PTHR23323">
    <property type="entry name" value="VACUOLAR PROTEIN SORTING-ASSOCIATED PROTEIN"/>
    <property type="match status" value="1"/>
</dbReference>
<keyword evidence="6" id="KW-0472">Membrane</keyword>
<evidence type="ECO:0000256" key="4">
    <source>
        <dbReference type="ARBA" id="ARBA00022771"/>
    </source>
</evidence>
<evidence type="ECO:0000256" key="3">
    <source>
        <dbReference type="ARBA" id="ARBA00022723"/>
    </source>
</evidence>
<dbReference type="PANTHER" id="PTHR23323:SF26">
    <property type="entry name" value="VACUOLAR PROTEIN SORTING-ASSOCIATED PROTEIN 18 HOMOLOG"/>
    <property type="match status" value="1"/>
</dbReference>
<dbReference type="AlphaFoldDB" id="A0A6P6YGF8"/>
<dbReference type="OMA" id="PICAINC"/>
<accession>A0A6P6YGF8</accession>
<dbReference type="GO" id="GO:0007032">
    <property type="term" value="P:endosome organization"/>
    <property type="evidence" value="ECO:0007669"/>
    <property type="project" value="TreeGrafter"/>
</dbReference>
<keyword evidence="10" id="KW-1185">Reference proteome</keyword>
<keyword evidence="5" id="KW-0862">Zinc</keyword>
<evidence type="ECO:0000256" key="6">
    <source>
        <dbReference type="ARBA" id="ARBA00023136"/>
    </source>
</evidence>
<proteinExistence type="predicted"/>
<comment type="subcellular location">
    <subcellularLocation>
        <location evidence="1">Late endosome membrane</location>
        <topology evidence="1">Peripheral membrane protein</topology>
        <orientation evidence="1">Cytoplasmic side</orientation>
    </subcellularLocation>
</comment>
<evidence type="ECO:0000256" key="5">
    <source>
        <dbReference type="ARBA" id="ARBA00022833"/>
    </source>
</evidence>
<evidence type="ECO:0000256" key="1">
    <source>
        <dbReference type="ARBA" id="ARBA00004492"/>
    </source>
</evidence>
<evidence type="ECO:0000256" key="7">
    <source>
        <dbReference type="SAM" id="Coils"/>
    </source>
</evidence>
<reference evidence="11" key="1">
    <citation type="submission" date="2025-08" db="UniProtKB">
        <authorList>
            <consortium name="RefSeq"/>
        </authorList>
    </citation>
    <scope>IDENTIFICATION</scope>
    <source>
        <strain evidence="11">Airmid</strain>
    </source>
</reference>
<feature type="region of interest" description="Disordered" evidence="8">
    <location>
        <begin position="1154"/>
        <end position="1181"/>
    </location>
</feature>
<dbReference type="GO" id="GO:0031902">
    <property type="term" value="C:late endosome membrane"/>
    <property type="evidence" value="ECO:0007669"/>
    <property type="project" value="UniProtKB-SubCell"/>
</dbReference>
<protein>
    <recommendedName>
        <fullName evidence="2">Vacuolar protein sorting-associated protein 18 homolog</fullName>
    </recommendedName>
</protein>
<dbReference type="GO" id="GO:0048284">
    <property type="term" value="P:organelle fusion"/>
    <property type="evidence" value="ECO:0007669"/>
    <property type="project" value="TreeGrafter"/>
</dbReference>
<name>A0A6P6YGF8_DERPT</name>
<dbReference type="InterPro" id="IPR001841">
    <property type="entry name" value="Znf_RING"/>
</dbReference>
<keyword evidence="3" id="KW-0479">Metal-binding</keyword>
<evidence type="ECO:0000256" key="2">
    <source>
        <dbReference type="ARBA" id="ARBA00017338"/>
    </source>
</evidence>
<feature type="region of interest" description="Disordered" evidence="8">
    <location>
        <begin position="202"/>
        <end position="237"/>
    </location>
</feature>
<keyword evidence="7" id="KW-0175">Coiled coil</keyword>
<dbReference type="GO" id="GO:0007040">
    <property type="term" value="P:lysosome organization"/>
    <property type="evidence" value="ECO:0007669"/>
    <property type="project" value="TreeGrafter"/>
</dbReference>
<dbReference type="GO" id="GO:0030897">
    <property type="term" value="C:HOPS complex"/>
    <property type="evidence" value="ECO:0007669"/>
    <property type="project" value="TreeGrafter"/>
</dbReference>